<accession>A0A7C8LH81</accession>
<dbReference type="AlphaFoldDB" id="A0A7C8LH81"/>
<dbReference type="RefSeq" id="WP_158740914.1">
    <property type="nucleotide sequence ID" value="NZ_JAFBEP010000012.1"/>
</dbReference>
<organism evidence="2 3">
    <name type="scientific">Defluviitalea raffinosedens</name>
    <dbReference type="NCBI Taxonomy" id="1450156"/>
    <lineage>
        <taxon>Bacteria</taxon>
        <taxon>Bacillati</taxon>
        <taxon>Bacillota</taxon>
        <taxon>Clostridia</taxon>
        <taxon>Lachnospirales</taxon>
        <taxon>Defluviitaleaceae</taxon>
        <taxon>Defluviitalea</taxon>
    </lineage>
</organism>
<evidence type="ECO:0000256" key="1">
    <source>
        <dbReference type="SAM" id="Phobius"/>
    </source>
</evidence>
<comment type="caution">
    <text evidence="2">The sequence shown here is derived from an EMBL/GenBank/DDBJ whole genome shotgun (WGS) entry which is preliminary data.</text>
</comment>
<dbReference type="EMBL" id="WSLF01000009">
    <property type="protein sequence ID" value="KAE9633186.1"/>
    <property type="molecule type" value="Genomic_DNA"/>
</dbReference>
<keyword evidence="1" id="KW-0812">Transmembrane</keyword>
<proteinExistence type="predicted"/>
<reference evidence="2 3" key="1">
    <citation type="submission" date="2019-12" db="EMBL/GenBank/DDBJ databases">
        <title>Defluviitalea raffinosedens, isolated from a biogas fermenter, genome sequencing and characterization.</title>
        <authorList>
            <person name="Rettenmaier R."/>
            <person name="Schneider M."/>
            <person name="Neuhaus K."/>
            <person name="Liebl W."/>
            <person name="Zverlov V."/>
        </authorList>
    </citation>
    <scope>NUCLEOTIDE SEQUENCE [LARGE SCALE GENOMIC DNA]</scope>
    <source>
        <strain evidence="2 3">249c-K6</strain>
    </source>
</reference>
<keyword evidence="1" id="KW-0472">Membrane</keyword>
<keyword evidence="1" id="KW-1133">Transmembrane helix</keyword>
<evidence type="ECO:0000313" key="2">
    <source>
        <dbReference type="EMBL" id="KAE9633186.1"/>
    </source>
</evidence>
<name>A0A7C8LH81_9FIRM</name>
<evidence type="ECO:0000313" key="3">
    <source>
        <dbReference type="Proteomes" id="UP000483018"/>
    </source>
</evidence>
<protein>
    <submittedName>
        <fullName evidence="2">Uncharacterized protein</fullName>
    </submittedName>
</protein>
<feature type="transmembrane region" description="Helical" evidence="1">
    <location>
        <begin position="7"/>
        <end position="24"/>
    </location>
</feature>
<keyword evidence="3" id="KW-1185">Reference proteome</keyword>
<sequence length="74" mass="8769">MEKKEKIFAFTEIMLVVIWILWAADLDWTKKSILDYLIIALIPVNIILWIIKAVLIIKRNRLIEERDKSLKSMG</sequence>
<gene>
    <name evidence="2" type="ORF">GND95_09935</name>
</gene>
<feature type="transmembrane region" description="Helical" evidence="1">
    <location>
        <begin position="36"/>
        <end position="57"/>
    </location>
</feature>
<dbReference type="Proteomes" id="UP000483018">
    <property type="component" value="Unassembled WGS sequence"/>
</dbReference>